<feature type="signal peptide" evidence="1">
    <location>
        <begin position="1"/>
        <end position="22"/>
    </location>
</feature>
<evidence type="ECO:0000313" key="3">
    <source>
        <dbReference type="Proteomes" id="UP000219048"/>
    </source>
</evidence>
<dbReference type="AlphaFoldDB" id="A0A285MY88"/>
<keyword evidence="3" id="KW-1185">Reference proteome</keyword>
<evidence type="ECO:0000313" key="2">
    <source>
        <dbReference type="EMBL" id="SNZ01643.1"/>
    </source>
</evidence>
<protein>
    <submittedName>
        <fullName evidence="2">Uncharacterized protein</fullName>
    </submittedName>
</protein>
<proteinExistence type="predicted"/>
<sequence length="136" mass="14271">MKTIKKVMTVAIVLSLSLVIYAQDMAKSKLDLKSDIEYSENTKNAEIESNVAMGPFRMTWCGTGPSGQIEAGAQFGSPPYTWTIPSNWSMQSTFGGFVNITTDCSSGTITVTDSNGASLSALVPAGCSDHGCGDGS</sequence>
<accession>A0A285MY88</accession>
<dbReference type="OrthoDB" id="1446928at2"/>
<keyword evidence="1" id="KW-0732">Signal</keyword>
<dbReference type="EMBL" id="OBEH01000006">
    <property type="protein sequence ID" value="SNZ01643.1"/>
    <property type="molecule type" value="Genomic_DNA"/>
</dbReference>
<reference evidence="3" key="1">
    <citation type="submission" date="2017-09" db="EMBL/GenBank/DDBJ databases">
        <authorList>
            <person name="Varghese N."/>
            <person name="Submissions S."/>
        </authorList>
    </citation>
    <scope>NUCLEOTIDE SEQUENCE [LARGE SCALE GENOMIC DNA]</scope>
    <source>
        <strain evidence="3">DSM 25885</strain>
    </source>
</reference>
<dbReference type="Proteomes" id="UP000219048">
    <property type="component" value="Unassembled WGS sequence"/>
</dbReference>
<name>A0A285MY88_9FLAO</name>
<evidence type="ECO:0000256" key="1">
    <source>
        <dbReference type="SAM" id="SignalP"/>
    </source>
</evidence>
<feature type="chain" id="PRO_5013284264" evidence="1">
    <location>
        <begin position="23"/>
        <end position="136"/>
    </location>
</feature>
<dbReference type="RefSeq" id="WP_097047076.1">
    <property type="nucleotide sequence ID" value="NZ_OBEH01000006.1"/>
</dbReference>
<organism evidence="2 3">
    <name type="scientific">Flagellimonas pacifica</name>
    <dbReference type="NCBI Taxonomy" id="1247520"/>
    <lineage>
        <taxon>Bacteria</taxon>
        <taxon>Pseudomonadati</taxon>
        <taxon>Bacteroidota</taxon>
        <taxon>Flavobacteriia</taxon>
        <taxon>Flavobacteriales</taxon>
        <taxon>Flavobacteriaceae</taxon>
        <taxon>Flagellimonas</taxon>
    </lineage>
</organism>
<gene>
    <name evidence="2" type="ORF">SAMN06265377_3485</name>
</gene>